<name>A0A8J6CCJ3_DIALT</name>
<dbReference type="Pfam" id="PF00551">
    <property type="entry name" value="Formyl_trans_N"/>
    <property type="match status" value="1"/>
</dbReference>
<dbReference type="Gene3D" id="3.90.650.10">
    <property type="entry name" value="PurM-like C-terminal domain"/>
    <property type="match status" value="1"/>
</dbReference>
<dbReference type="InterPro" id="IPR036921">
    <property type="entry name" value="PurM-like_N_sf"/>
</dbReference>
<evidence type="ECO:0000256" key="12">
    <source>
        <dbReference type="PROSITE-ProRule" id="PRU00409"/>
    </source>
</evidence>
<keyword evidence="4" id="KW-0436">Ligase</keyword>
<dbReference type="OMA" id="EVMQACC"/>
<dbReference type="NCBIfam" id="TIGR00878">
    <property type="entry name" value="purM"/>
    <property type="match status" value="1"/>
</dbReference>
<dbReference type="Gene3D" id="3.30.470.20">
    <property type="entry name" value="ATP-grasp fold, B domain"/>
    <property type="match status" value="1"/>
</dbReference>
<reference evidence="15" key="1">
    <citation type="submission" date="2021-05" db="EMBL/GenBank/DDBJ databases">
        <title>The genome of the haptophyte Pavlova lutheri (Diacronema luteri, Pavlovales) - a model for lipid biosynthesis in eukaryotic algae.</title>
        <authorList>
            <person name="Hulatt C.J."/>
            <person name="Posewitz M.C."/>
        </authorList>
    </citation>
    <scope>NUCLEOTIDE SEQUENCE</scope>
    <source>
        <strain evidence="15">NIVA-4/92</strain>
    </source>
</reference>
<dbReference type="Pfam" id="PF00586">
    <property type="entry name" value="AIRS"/>
    <property type="match status" value="1"/>
</dbReference>
<feature type="compositionally biased region" description="Low complexity" evidence="13">
    <location>
        <begin position="660"/>
        <end position="670"/>
    </location>
</feature>
<dbReference type="FunFam" id="3.90.650.10:FF:000007">
    <property type="entry name" value="Trifunctional purine biosynthetic protein adenosine-3"/>
    <property type="match status" value="1"/>
</dbReference>
<dbReference type="SUPFAM" id="SSF52440">
    <property type="entry name" value="PreATP-grasp domain"/>
    <property type="match status" value="1"/>
</dbReference>
<dbReference type="InterPro" id="IPR036477">
    <property type="entry name" value="Formyl_transf_N_sf"/>
</dbReference>
<keyword evidence="8" id="KW-0658">Purine biosynthesis</keyword>
<dbReference type="NCBIfam" id="TIGR00639">
    <property type="entry name" value="PurN"/>
    <property type="match status" value="1"/>
</dbReference>
<keyword evidence="7 12" id="KW-0547">Nucleotide-binding</keyword>
<evidence type="ECO:0000256" key="4">
    <source>
        <dbReference type="ARBA" id="ARBA00022598"/>
    </source>
</evidence>
<comment type="pathway">
    <text evidence="2">Purine metabolism; IMP biosynthesis via de novo pathway; N(1)-(5-phospho-D-ribosyl)glycinamide from 5-phospho-alpha-D-ribose 1-diphosphate: step 2/2.</text>
</comment>
<dbReference type="SUPFAM" id="SSF56059">
    <property type="entry name" value="Glutathione synthetase ATP-binding domain-like"/>
    <property type="match status" value="1"/>
</dbReference>
<comment type="similarity">
    <text evidence="3">In the N-terminal section; belongs to the GARS family.</text>
</comment>
<dbReference type="SUPFAM" id="SSF51246">
    <property type="entry name" value="Rudiment single hybrid motif"/>
    <property type="match status" value="1"/>
</dbReference>
<dbReference type="GO" id="GO:0005829">
    <property type="term" value="C:cytosol"/>
    <property type="evidence" value="ECO:0007669"/>
    <property type="project" value="TreeGrafter"/>
</dbReference>
<dbReference type="CDD" id="cd08645">
    <property type="entry name" value="FMT_core_GART"/>
    <property type="match status" value="1"/>
</dbReference>
<dbReference type="InterPro" id="IPR004607">
    <property type="entry name" value="GART"/>
</dbReference>
<dbReference type="Proteomes" id="UP000751190">
    <property type="component" value="Unassembled WGS sequence"/>
</dbReference>
<dbReference type="PANTHER" id="PTHR10520:SF12">
    <property type="entry name" value="TRIFUNCTIONAL PURINE BIOSYNTHETIC PROTEIN ADENOSINE-3"/>
    <property type="match status" value="1"/>
</dbReference>
<dbReference type="InterPro" id="IPR020562">
    <property type="entry name" value="PRibGlycinamide_synth_N"/>
</dbReference>
<comment type="caution">
    <text evidence="15">The sequence shown here is derived from an EMBL/GenBank/DDBJ whole genome shotgun (WGS) entry which is preliminary data.</text>
</comment>
<evidence type="ECO:0000256" key="13">
    <source>
        <dbReference type="SAM" id="MobiDB-lite"/>
    </source>
</evidence>
<dbReference type="Gene3D" id="3.30.1490.20">
    <property type="entry name" value="ATP-grasp fold, A domain"/>
    <property type="match status" value="1"/>
</dbReference>
<dbReference type="InterPro" id="IPR011761">
    <property type="entry name" value="ATP-grasp"/>
</dbReference>
<dbReference type="UniPathway" id="UPA00074">
    <property type="reaction ID" value="UER00125"/>
</dbReference>
<evidence type="ECO:0000256" key="10">
    <source>
        <dbReference type="ARBA" id="ARBA00023211"/>
    </source>
</evidence>
<evidence type="ECO:0000313" key="16">
    <source>
        <dbReference type="Proteomes" id="UP000751190"/>
    </source>
</evidence>
<dbReference type="SMART" id="SM01210">
    <property type="entry name" value="GARS_C"/>
    <property type="match status" value="1"/>
</dbReference>
<dbReference type="InterPro" id="IPR037123">
    <property type="entry name" value="PRibGlycinamide_synth_C_sf"/>
</dbReference>
<keyword evidence="10" id="KW-0464">Manganese</keyword>
<evidence type="ECO:0000256" key="11">
    <source>
        <dbReference type="ARBA" id="ARBA00023268"/>
    </source>
</evidence>
<dbReference type="GO" id="GO:0004644">
    <property type="term" value="F:phosphoribosylglycinamide formyltransferase activity"/>
    <property type="evidence" value="ECO:0007669"/>
    <property type="project" value="InterPro"/>
</dbReference>
<dbReference type="GO" id="GO:0046084">
    <property type="term" value="P:adenine biosynthetic process"/>
    <property type="evidence" value="ECO:0007669"/>
    <property type="project" value="TreeGrafter"/>
</dbReference>
<dbReference type="SMART" id="SM01209">
    <property type="entry name" value="GARS_A"/>
    <property type="match status" value="1"/>
</dbReference>
<dbReference type="Pfam" id="PF02843">
    <property type="entry name" value="GARS_C"/>
    <property type="match status" value="1"/>
</dbReference>
<dbReference type="InterPro" id="IPR000115">
    <property type="entry name" value="PRibGlycinamide_synth"/>
</dbReference>
<evidence type="ECO:0000256" key="2">
    <source>
        <dbReference type="ARBA" id="ARBA00005174"/>
    </source>
</evidence>
<dbReference type="Pfam" id="PF02769">
    <property type="entry name" value="AIRS_C"/>
    <property type="match status" value="1"/>
</dbReference>
<dbReference type="HAMAP" id="MF_01930">
    <property type="entry name" value="PurN"/>
    <property type="match status" value="1"/>
</dbReference>
<dbReference type="FunFam" id="3.30.1330.10:FF:000001">
    <property type="entry name" value="Phosphoribosylformylglycinamidine cyclo-ligase"/>
    <property type="match status" value="1"/>
</dbReference>
<dbReference type="InterPro" id="IPR010918">
    <property type="entry name" value="PurM-like_C_dom"/>
</dbReference>
<keyword evidence="5" id="KW-0808">Transferase</keyword>
<keyword evidence="16" id="KW-1185">Reference proteome</keyword>
<evidence type="ECO:0000313" key="15">
    <source>
        <dbReference type="EMBL" id="KAG8462548.1"/>
    </source>
</evidence>
<evidence type="ECO:0000256" key="6">
    <source>
        <dbReference type="ARBA" id="ARBA00022723"/>
    </source>
</evidence>
<evidence type="ECO:0000256" key="7">
    <source>
        <dbReference type="ARBA" id="ARBA00022741"/>
    </source>
</evidence>
<evidence type="ECO:0000256" key="5">
    <source>
        <dbReference type="ARBA" id="ARBA00022679"/>
    </source>
</evidence>
<keyword evidence="11" id="KW-0511">Multifunctional enzyme</keyword>
<dbReference type="InterPro" id="IPR016188">
    <property type="entry name" value="PurM-like_N"/>
</dbReference>
<dbReference type="GO" id="GO:0005524">
    <property type="term" value="F:ATP binding"/>
    <property type="evidence" value="ECO:0007669"/>
    <property type="project" value="UniProtKB-UniRule"/>
</dbReference>
<dbReference type="SUPFAM" id="SSF56042">
    <property type="entry name" value="PurM C-terminal domain-like"/>
    <property type="match status" value="1"/>
</dbReference>
<dbReference type="InterPro" id="IPR020560">
    <property type="entry name" value="PRibGlycinamide_synth_C-dom"/>
</dbReference>
<dbReference type="CDD" id="cd02196">
    <property type="entry name" value="PurM"/>
    <property type="match status" value="1"/>
</dbReference>
<dbReference type="PANTHER" id="PTHR10520">
    <property type="entry name" value="TRIFUNCTIONAL PURINE BIOSYNTHETIC PROTEIN ADENOSINE-3-RELATED"/>
    <property type="match status" value="1"/>
</dbReference>
<dbReference type="EMBL" id="JAGTXO010000020">
    <property type="protein sequence ID" value="KAG8462548.1"/>
    <property type="molecule type" value="Genomic_DNA"/>
</dbReference>
<dbReference type="PROSITE" id="PS50975">
    <property type="entry name" value="ATP_GRASP"/>
    <property type="match status" value="1"/>
</dbReference>
<dbReference type="SUPFAM" id="SSF55326">
    <property type="entry name" value="PurM N-terminal domain-like"/>
    <property type="match status" value="1"/>
</dbReference>
<evidence type="ECO:0000256" key="8">
    <source>
        <dbReference type="ARBA" id="ARBA00022755"/>
    </source>
</evidence>
<dbReference type="Gene3D" id="3.30.1330.10">
    <property type="entry name" value="PurM-like, N-terminal domain"/>
    <property type="match status" value="1"/>
</dbReference>
<dbReference type="InterPro" id="IPR036676">
    <property type="entry name" value="PurM-like_C_sf"/>
</dbReference>
<feature type="domain" description="ATP-grasp" evidence="14">
    <location>
        <begin position="113"/>
        <end position="326"/>
    </location>
</feature>
<organism evidence="15 16">
    <name type="scientific">Diacronema lutheri</name>
    <name type="common">Unicellular marine alga</name>
    <name type="synonym">Monochrysis lutheri</name>
    <dbReference type="NCBI Taxonomy" id="2081491"/>
    <lineage>
        <taxon>Eukaryota</taxon>
        <taxon>Haptista</taxon>
        <taxon>Haptophyta</taxon>
        <taxon>Pavlovophyceae</taxon>
        <taxon>Pavlovales</taxon>
        <taxon>Pavlovaceae</taxon>
        <taxon>Diacronema</taxon>
    </lineage>
</organism>
<dbReference type="SUPFAM" id="SSF53328">
    <property type="entry name" value="Formyltransferase"/>
    <property type="match status" value="1"/>
</dbReference>
<dbReference type="AlphaFoldDB" id="A0A8J6CCJ3"/>
<dbReference type="OrthoDB" id="2018833at2759"/>
<dbReference type="InterPro" id="IPR002376">
    <property type="entry name" value="Formyl_transf_N"/>
</dbReference>
<dbReference type="InterPro" id="IPR004733">
    <property type="entry name" value="PurM_cligase"/>
</dbReference>
<keyword evidence="9 12" id="KW-0067">ATP-binding</keyword>
<sequence length="1033" mass="107638">MAKHHFLVVGSNAREHAIARKLKESELCATLSCFAATNNPGIKAECDHFTVGDILDGAAVAKFAREVNATIAVVGPEGPLEAGVADALWAIGVKCVGPKQHLAQLESSKAFTRDLLIKNGIGACPKYKVATSLDECRRFFAALPPLGYVVKADGLCGGKGVKVGGEHLLTDDESLAFCAELLAAGGDSPRVVLEEKLIGQEFSLMSFCDGEACAHIPPIQDHKRAHEGDKGPNTGGMGTYSGANRTLPFLAHADIAHAQAINEAVGRALRRTCGEPYKGILYGGFMATARGVYVIEYNARLGDPEAMNALALLDSDFGAICEGIADGSLATVDVRFSNLASCCVYAVPDGYPAAGVKGAPIDLSALTPEQHRTLYFASVDERVGGELVTCGSRAIGSCVCAPTLDEASALATAPLAAMKGALWFRRDIGTEGPVRSRVGSMIAHRRAAPRPGCVKLAVLGSTRGSALQPVLEAIASGELNACIELVVSNKRDAPILARAEGHGLRSAHLPAPKDCSREDYDRALSVLLEASGAQLILAVGWMRILSPWFTARWERRILNVHPSLLPDFGGGMDLAVHEAVLASGAARSGATIHYIDETVDGGEIVMQEAVAVGAGETAASLKAKVQPLEGKLFVHAIQRLQRNQQLLPAPIGAPPPPVGAPLAHASADAGADGDGDGRSPITYAQAGVDIDAGDELVQRIKPACKRTHRPGCHGAVGGFGGLFDLQAAGYSPTALLCAGTDGVGTKLMIAQAAGFHDGIGIDLVAMCVNDLVVQGAEPLFFLDYFATGKLSVDAGVAIVSSIAKGCEEAGCALIGGETAEMPGMYGPGHYDLAGFAVGAVERRDVLPRLEQMSAGDVLIGVASSGIHSNGYSLVRKLVFDVSGLTWGGPAPWEAKAMSVSASLLTPTKIYVKSCLPLVKEGMVKGMAHITGGGLLENIPRSLPDSLAASIELGTWPLPPVFAWLAKTGRLDTRELARTFNCGIGMVLVTAPSNAQHVLDSMARAGEVCYAIGTLMPRGETPVVLNNKDAWGLN</sequence>
<proteinExistence type="inferred from homology"/>
<evidence type="ECO:0000256" key="9">
    <source>
        <dbReference type="ARBA" id="ARBA00022840"/>
    </source>
</evidence>
<evidence type="ECO:0000256" key="3">
    <source>
        <dbReference type="ARBA" id="ARBA00007423"/>
    </source>
</evidence>
<dbReference type="InterPro" id="IPR016185">
    <property type="entry name" value="PreATP-grasp_dom_sf"/>
</dbReference>
<dbReference type="PROSITE" id="PS00184">
    <property type="entry name" value="GARS"/>
    <property type="match status" value="1"/>
</dbReference>
<dbReference type="InterPro" id="IPR020561">
    <property type="entry name" value="PRibGlycinamid_synth_ATP-grasp"/>
</dbReference>
<dbReference type="InterPro" id="IPR020559">
    <property type="entry name" value="PRibGlycinamide_synth_CS"/>
</dbReference>
<dbReference type="Pfam" id="PF02844">
    <property type="entry name" value="GARS_N"/>
    <property type="match status" value="1"/>
</dbReference>
<dbReference type="NCBIfam" id="TIGR00877">
    <property type="entry name" value="purD"/>
    <property type="match status" value="1"/>
</dbReference>
<gene>
    <name evidence="15" type="ORF">KFE25_010373</name>
</gene>
<evidence type="ECO:0000259" key="14">
    <source>
        <dbReference type="PROSITE" id="PS50975"/>
    </source>
</evidence>
<evidence type="ECO:0000256" key="1">
    <source>
        <dbReference type="ARBA" id="ARBA00004686"/>
    </source>
</evidence>
<dbReference type="InterPro" id="IPR013815">
    <property type="entry name" value="ATP_grasp_subdomain_1"/>
</dbReference>
<dbReference type="GO" id="GO:0046872">
    <property type="term" value="F:metal ion binding"/>
    <property type="evidence" value="ECO:0007669"/>
    <property type="project" value="UniProtKB-KW"/>
</dbReference>
<dbReference type="Pfam" id="PF01071">
    <property type="entry name" value="GARS_A"/>
    <property type="match status" value="1"/>
</dbReference>
<dbReference type="InterPro" id="IPR011054">
    <property type="entry name" value="Rudment_hybrid_motif"/>
</dbReference>
<dbReference type="GO" id="GO:0006189">
    <property type="term" value="P:'de novo' IMP biosynthetic process"/>
    <property type="evidence" value="ECO:0007669"/>
    <property type="project" value="UniProtKB-UniPathway"/>
</dbReference>
<feature type="region of interest" description="Disordered" evidence="13">
    <location>
        <begin position="649"/>
        <end position="678"/>
    </location>
</feature>
<dbReference type="Gene3D" id="3.90.600.10">
    <property type="entry name" value="Phosphoribosylglycinamide synthetase, C-terminal domain"/>
    <property type="match status" value="1"/>
</dbReference>
<dbReference type="GO" id="GO:0004637">
    <property type="term" value="F:phosphoribosylamine-glycine ligase activity"/>
    <property type="evidence" value="ECO:0007669"/>
    <property type="project" value="InterPro"/>
</dbReference>
<dbReference type="HAMAP" id="MF_00741">
    <property type="entry name" value="AIRS"/>
    <property type="match status" value="1"/>
</dbReference>
<keyword evidence="6" id="KW-0479">Metal-binding</keyword>
<protein>
    <recommendedName>
        <fullName evidence="14">ATP-grasp domain-containing protein</fullName>
    </recommendedName>
</protein>
<accession>A0A8J6CCJ3</accession>
<dbReference type="Gene3D" id="3.40.50.20">
    <property type="match status" value="1"/>
</dbReference>
<dbReference type="GO" id="GO:0004641">
    <property type="term" value="F:phosphoribosylformylglycinamidine cyclo-ligase activity"/>
    <property type="evidence" value="ECO:0007669"/>
    <property type="project" value="InterPro"/>
</dbReference>
<comment type="pathway">
    <text evidence="1">Purine metabolism; IMP biosynthesis via de novo pathway; 5-amino-1-(5-phospho-D-ribosyl)imidazole from N(2)-formyl-N(1)-(5-phospho-D-ribosyl)glycinamide: step 2/2.</text>
</comment>
<dbReference type="Gene3D" id="3.40.50.170">
    <property type="entry name" value="Formyl transferase, N-terminal domain"/>
    <property type="match status" value="1"/>
</dbReference>